<comment type="caution">
    <text evidence="2">The sequence shown here is derived from an EMBL/GenBank/DDBJ whole genome shotgun (WGS) entry which is preliminary data.</text>
</comment>
<reference evidence="2 3" key="1">
    <citation type="journal article" date="2021" name="MBio">
        <title>A New Model Trypanosomatid, Novymonas esmeraldas: Genomic Perception of Its 'Candidatus Pandoraea novymonadis' Endosymbiont.</title>
        <authorList>
            <person name="Zakharova A."/>
            <person name="Saura A."/>
            <person name="Butenko A."/>
            <person name="Podesvova L."/>
            <person name="Warmusova S."/>
            <person name="Kostygov A.Y."/>
            <person name="Nenarokova A."/>
            <person name="Lukes J."/>
            <person name="Opperdoes F.R."/>
            <person name="Yurchenko V."/>
        </authorList>
    </citation>
    <scope>NUCLEOTIDE SEQUENCE [LARGE SCALE GENOMIC DNA]</scope>
    <source>
        <strain evidence="2 3">E262AT.01</strain>
    </source>
</reference>
<organism evidence="2 3">
    <name type="scientific">Novymonas esmeraldas</name>
    <dbReference type="NCBI Taxonomy" id="1808958"/>
    <lineage>
        <taxon>Eukaryota</taxon>
        <taxon>Discoba</taxon>
        <taxon>Euglenozoa</taxon>
        <taxon>Kinetoplastea</taxon>
        <taxon>Metakinetoplastina</taxon>
        <taxon>Trypanosomatida</taxon>
        <taxon>Trypanosomatidae</taxon>
        <taxon>Novymonas</taxon>
    </lineage>
</organism>
<feature type="transmembrane region" description="Helical" evidence="1">
    <location>
        <begin position="313"/>
        <end position="338"/>
    </location>
</feature>
<feature type="transmembrane region" description="Helical" evidence="1">
    <location>
        <begin position="276"/>
        <end position="301"/>
    </location>
</feature>
<feature type="transmembrane region" description="Helical" evidence="1">
    <location>
        <begin position="373"/>
        <end position="394"/>
    </location>
</feature>
<sequence>MHTGTRRGLLLLGTHRVVVQSLHGVVAALYVEYYVHVFLLVVDRRRAAALKQAGGVAEPLHVSKAGLCVFIVAQLVYIAYSTLHRVGLVVVVLPAAARASRAARVLQFVSPEHRLALVFGAAWWVLRLPLVPPAVSFTLASAALRSVSERCIAFAEHAAREMAVQRPKAEGAVRLSSRVAGVGAAGVVFAAALLYDGAAPKRGSLCAFYWGLCALCTASACIISALQLWRGGPRGDDEASATATANVRSHPGAGDLAGPEWRCFARQTLQRRSMKALLAVHALHCYAQTVVGPFFHLLLTLGSAPHASAATRAAVLGLVVAAPPLLAPLCTAAAGLLGRKRLLSVVLAVVCVVSLASLVTAVLARVAPAAVDGGGAGATVWLCVVLLTLLRLLLDGARDVLELAQDDVVEEDAILFGRAAPMSLWTRRLCAVAALPMGALSCVTTLVYLAVAGAFDTPITTATPVPSSAAPKRAALALSTAAAAAAETTHNVASTVLALVGVQMFAVSLVMLLVWHRFYNLDGKHLQFVQMASRKRRDEQSVALV</sequence>
<name>A0AAW0EXP9_9TRYP</name>
<feature type="transmembrane region" description="Helical" evidence="1">
    <location>
        <begin position="345"/>
        <end position="367"/>
    </location>
</feature>
<dbReference type="Proteomes" id="UP001430356">
    <property type="component" value="Unassembled WGS sequence"/>
</dbReference>
<feature type="transmembrane region" description="Helical" evidence="1">
    <location>
        <begin position="207"/>
        <end position="229"/>
    </location>
</feature>
<feature type="transmembrane region" description="Helical" evidence="1">
    <location>
        <begin position="429"/>
        <end position="451"/>
    </location>
</feature>
<gene>
    <name evidence="2" type="ORF">NESM_000716900</name>
</gene>
<keyword evidence="3" id="KW-1185">Reference proteome</keyword>
<dbReference type="AlphaFoldDB" id="A0AAW0EXP9"/>
<proteinExistence type="predicted"/>
<feature type="transmembrane region" description="Helical" evidence="1">
    <location>
        <begin position="20"/>
        <end position="42"/>
    </location>
</feature>
<keyword evidence="1" id="KW-0812">Transmembrane</keyword>
<evidence type="ECO:0000313" key="2">
    <source>
        <dbReference type="EMBL" id="KAK7197654.1"/>
    </source>
</evidence>
<evidence type="ECO:0000256" key="1">
    <source>
        <dbReference type="SAM" id="Phobius"/>
    </source>
</evidence>
<feature type="transmembrane region" description="Helical" evidence="1">
    <location>
        <begin position="496"/>
        <end position="515"/>
    </location>
</feature>
<accession>A0AAW0EXP9</accession>
<keyword evidence="1" id="KW-0472">Membrane</keyword>
<feature type="transmembrane region" description="Helical" evidence="1">
    <location>
        <begin position="175"/>
        <end position="195"/>
    </location>
</feature>
<protein>
    <submittedName>
        <fullName evidence="2">Uncharacterized protein</fullName>
    </submittedName>
</protein>
<evidence type="ECO:0000313" key="3">
    <source>
        <dbReference type="Proteomes" id="UP001430356"/>
    </source>
</evidence>
<keyword evidence="1" id="KW-1133">Transmembrane helix</keyword>
<dbReference type="EMBL" id="JAECZO010000114">
    <property type="protein sequence ID" value="KAK7197654.1"/>
    <property type="molecule type" value="Genomic_DNA"/>
</dbReference>